<keyword evidence="2" id="KW-0808">Transferase</keyword>
<dbReference type="InterPro" id="IPR011009">
    <property type="entry name" value="Kinase-like_dom_sf"/>
</dbReference>
<keyword evidence="3 6" id="KW-0547">Nucleotide-binding</keyword>
<dbReference type="EMBL" id="JBJQOH010000006">
    <property type="protein sequence ID" value="KAL3685537.1"/>
    <property type="molecule type" value="Genomic_DNA"/>
</dbReference>
<evidence type="ECO:0000256" key="3">
    <source>
        <dbReference type="ARBA" id="ARBA00022741"/>
    </source>
</evidence>
<evidence type="ECO:0000256" key="6">
    <source>
        <dbReference type="PROSITE-ProRule" id="PRU10141"/>
    </source>
</evidence>
<keyword evidence="11" id="KW-1185">Reference proteome</keyword>
<dbReference type="GO" id="GO:0005524">
    <property type="term" value="F:ATP binding"/>
    <property type="evidence" value="ECO:0007669"/>
    <property type="project" value="UniProtKB-UniRule"/>
</dbReference>
<proteinExistence type="predicted"/>
<reference evidence="10 11" key="1">
    <citation type="submission" date="2024-09" db="EMBL/GenBank/DDBJ databases">
        <title>Chromosome-scale assembly of Riccia sorocarpa.</title>
        <authorList>
            <person name="Paukszto L."/>
        </authorList>
    </citation>
    <scope>NUCLEOTIDE SEQUENCE [LARGE SCALE GENOMIC DNA]</scope>
    <source>
        <strain evidence="10">LP-2024</strain>
        <tissue evidence="10">Aerial parts of the thallus</tissue>
    </source>
</reference>
<dbReference type="PROSITE" id="PS00107">
    <property type="entry name" value="PROTEIN_KINASE_ATP"/>
    <property type="match status" value="1"/>
</dbReference>
<name>A0ABD3H4W1_9MARC</name>
<evidence type="ECO:0000256" key="2">
    <source>
        <dbReference type="ARBA" id="ARBA00022679"/>
    </source>
</evidence>
<dbReference type="Proteomes" id="UP001633002">
    <property type="component" value="Unassembled WGS sequence"/>
</dbReference>
<feature type="binding site" evidence="6">
    <location>
        <position position="146"/>
    </location>
    <ligand>
        <name>ATP</name>
        <dbReference type="ChEBI" id="CHEBI:30616"/>
    </ligand>
</feature>
<dbReference type="GO" id="GO:0004674">
    <property type="term" value="F:protein serine/threonine kinase activity"/>
    <property type="evidence" value="ECO:0007669"/>
    <property type="project" value="UniProtKB-KW"/>
</dbReference>
<dbReference type="SUPFAM" id="SSF56112">
    <property type="entry name" value="Protein kinase-like (PK-like)"/>
    <property type="match status" value="1"/>
</dbReference>
<dbReference type="InterPro" id="IPR001245">
    <property type="entry name" value="Ser-Thr/Tyr_kinase_cat_dom"/>
</dbReference>
<dbReference type="SMART" id="SM00220">
    <property type="entry name" value="S_TKc"/>
    <property type="match status" value="1"/>
</dbReference>
<sequence length="511" mass="56442">MASPGNQPGARTLLPTSSGHSKKHLEAEIIGSVVGAAAVLVLFFVVLFMYVRWRRRALSRKISIREEKVYVDNNRDLLLSRNNKYSNSGLLNSLSLTPRTHTHFSIEDLNKATNGFDEKYILGEGGFGKVYKGVLPIFPFTKVAIKALTGTSSQGVKEFVTEIELLSRLDGKHLVRLLGSCVVGEQLYLVYRHVANGSLSDHLHGENRKSRTLFPWATRVRIALGAATGIKFLHEQEPPVLHRDIKAANILLTRNFNAKVCDFGFAKQLSSGEESLRFCCTPTLLMSGAVGTVGYLAPESMASGEITIESDVYSFGVVMLELLTGRKPVDFSRPEREQSLVTWSRRYMEDGRIMELLDPDMPDEVSYVYDNARVYLGWVKSCLEPNPENRPSMTLVVEGLGALRDEVESRLDAVSITISPDFSDSSVQSDSASVTSDERSVDEFSSSQFDDTNILDMEQFSKGFLDGGEVDEVEVESKASSKNSSVQSGGSFRPRSWLSVGFNKPPTPARG</sequence>
<dbReference type="FunFam" id="1.10.510.10:FF:000095">
    <property type="entry name" value="protein STRUBBELIG-RECEPTOR FAMILY 8"/>
    <property type="match status" value="1"/>
</dbReference>
<evidence type="ECO:0000259" key="9">
    <source>
        <dbReference type="PROSITE" id="PS50011"/>
    </source>
</evidence>
<evidence type="ECO:0000256" key="8">
    <source>
        <dbReference type="SAM" id="Phobius"/>
    </source>
</evidence>
<keyword evidence="4" id="KW-0418">Kinase</keyword>
<dbReference type="InterPro" id="IPR017441">
    <property type="entry name" value="Protein_kinase_ATP_BS"/>
</dbReference>
<evidence type="ECO:0000256" key="1">
    <source>
        <dbReference type="ARBA" id="ARBA00022527"/>
    </source>
</evidence>
<dbReference type="InterPro" id="IPR000719">
    <property type="entry name" value="Prot_kinase_dom"/>
</dbReference>
<evidence type="ECO:0000313" key="11">
    <source>
        <dbReference type="Proteomes" id="UP001633002"/>
    </source>
</evidence>
<dbReference type="AlphaFoldDB" id="A0ABD3H4W1"/>
<keyword evidence="5 6" id="KW-0067">ATP-binding</keyword>
<feature type="domain" description="Protein kinase" evidence="9">
    <location>
        <begin position="116"/>
        <end position="403"/>
    </location>
</feature>
<organism evidence="10 11">
    <name type="scientific">Riccia sorocarpa</name>
    <dbReference type="NCBI Taxonomy" id="122646"/>
    <lineage>
        <taxon>Eukaryota</taxon>
        <taxon>Viridiplantae</taxon>
        <taxon>Streptophyta</taxon>
        <taxon>Embryophyta</taxon>
        <taxon>Marchantiophyta</taxon>
        <taxon>Marchantiopsida</taxon>
        <taxon>Marchantiidae</taxon>
        <taxon>Marchantiales</taxon>
        <taxon>Ricciaceae</taxon>
        <taxon>Riccia</taxon>
    </lineage>
</organism>
<dbReference type="Gene3D" id="1.10.510.10">
    <property type="entry name" value="Transferase(Phosphotransferase) domain 1"/>
    <property type="match status" value="1"/>
</dbReference>
<dbReference type="PANTHER" id="PTHR47989:SF47">
    <property type="entry name" value="SERINE_THREONINE-PROTEIN KINASE PBL28-RELATED"/>
    <property type="match status" value="1"/>
</dbReference>
<keyword evidence="8" id="KW-0812">Transmembrane</keyword>
<comment type="caution">
    <text evidence="10">The sequence shown here is derived from an EMBL/GenBank/DDBJ whole genome shotgun (WGS) entry which is preliminary data.</text>
</comment>
<feature type="transmembrane region" description="Helical" evidence="8">
    <location>
        <begin position="29"/>
        <end position="51"/>
    </location>
</feature>
<feature type="region of interest" description="Disordered" evidence="7">
    <location>
        <begin position="422"/>
        <end position="448"/>
    </location>
</feature>
<feature type="compositionally biased region" description="Low complexity" evidence="7">
    <location>
        <begin position="478"/>
        <end position="491"/>
    </location>
</feature>
<evidence type="ECO:0000256" key="4">
    <source>
        <dbReference type="ARBA" id="ARBA00022777"/>
    </source>
</evidence>
<dbReference type="FunFam" id="3.30.200.20:FF:000039">
    <property type="entry name" value="receptor-like protein kinase FERONIA"/>
    <property type="match status" value="1"/>
</dbReference>
<dbReference type="Gene3D" id="3.30.200.20">
    <property type="entry name" value="Phosphorylase Kinase, domain 1"/>
    <property type="match status" value="1"/>
</dbReference>
<feature type="region of interest" description="Disordered" evidence="7">
    <location>
        <begin position="472"/>
        <end position="511"/>
    </location>
</feature>
<keyword evidence="8" id="KW-0472">Membrane</keyword>
<gene>
    <name evidence="10" type="ORF">R1sor_003559</name>
</gene>
<dbReference type="PANTHER" id="PTHR47989">
    <property type="entry name" value="OS01G0750732 PROTEIN"/>
    <property type="match status" value="1"/>
</dbReference>
<evidence type="ECO:0000256" key="5">
    <source>
        <dbReference type="ARBA" id="ARBA00022840"/>
    </source>
</evidence>
<accession>A0ABD3H4W1</accession>
<keyword evidence="8" id="KW-1133">Transmembrane helix</keyword>
<evidence type="ECO:0000313" key="10">
    <source>
        <dbReference type="EMBL" id="KAL3685537.1"/>
    </source>
</evidence>
<dbReference type="PROSITE" id="PS50011">
    <property type="entry name" value="PROTEIN_KINASE_DOM"/>
    <property type="match status" value="1"/>
</dbReference>
<feature type="compositionally biased region" description="Low complexity" evidence="7">
    <location>
        <begin position="422"/>
        <end position="435"/>
    </location>
</feature>
<dbReference type="InterPro" id="IPR008271">
    <property type="entry name" value="Ser/Thr_kinase_AS"/>
</dbReference>
<dbReference type="PROSITE" id="PS00108">
    <property type="entry name" value="PROTEIN_KINASE_ST"/>
    <property type="match status" value="1"/>
</dbReference>
<dbReference type="Pfam" id="PF07714">
    <property type="entry name" value="PK_Tyr_Ser-Thr"/>
    <property type="match status" value="1"/>
</dbReference>
<protein>
    <recommendedName>
        <fullName evidence="9">Protein kinase domain-containing protein</fullName>
    </recommendedName>
</protein>
<evidence type="ECO:0000256" key="7">
    <source>
        <dbReference type="SAM" id="MobiDB-lite"/>
    </source>
</evidence>
<keyword evidence="1" id="KW-0723">Serine/threonine-protein kinase</keyword>